<dbReference type="GO" id="GO:0070475">
    <property type="term" value="P:rRNA base methylation"/>
    <property type="evidence" value="ECO:0007669"/>
    <property type="project" value="TreeGrafter"/>
</dbReference>
<name>F4QSY5_9CAUL</name>
<dbReference type="InterPro" id="IPR046886">
    <property type="entry name" value="RsmE_MTase_dom"/>
</dbReference>
<evidence type="ECO:0000256" key="5">
    <source>
        <dbReference type="ARBA" id="ARBA00022490"/>
    </source>
</evidence>
<keyword evidence="8 12" id="KW-0808">Transferase</keyword>
<dbReference type="InterPro" id="IPR029026">
    <property type="entry name" value="tRNA_m1G_MTases_N"/>
</dbReference>
<dbReference type="InterPro" id="IPR015947">
    <property type="entry name" value="PUA-like_sf"/>
</dbReference>
<keyword evidence="16" id="KW-1185">Reference proteome</keyword>
<dbReference type="OrthoDB" id="9815641at2"/>
<evidence type="ECO:0000256" key="1">
    <source>
        <dbReference type="ARBA" id="ARBA00004496"/>
    </source>
</evidence>
<protein>
    <recommendedName>
        <fullName evidence="4 12">Ribosomal RNA small subunit methyltransferase E</fullName>
        <ecNumber evidence="3 12">2.1.1.193</ecNumber>
    </recommendedName>
</protein>
<evidence type="ECO:0000256" key="12">
    <source>
        <dbReference type="PIRNR" id="PIRNR015601"/>
    </source>
</evidence>
<evidence type="ECO:0000313" key="16">
    <source>
        <dbReference type="Proteomes" id="UP000006512"/>
    </source>
</evidence>
<feature type="domain" description="Ribosomal RNA small subunit methyltransferase E methyltransferase" evidence="13">
    <location>
        <begin position="82"/>
        <end position="240"/>
    </location>
</feature>
<sequence length="248" mass="27066">MIRLFISETTPPFAEGLSVILNPDQSRYLAAVMRLSVDDTVSIFNGRDGEWGARLSEVGKKAVKLDLIEQTRPQPTGQGPILAVALIKRSALEYIVEKATELGAGTIQLLTTRRTNASHTNVERLVSIAKESAEQTERLDVPEILAPVKLDRFLAAAAFDRLIFGDENSTHEGTRETLPLLQALKTTAAVERSVILIGPEGGFDDDERLALRGRPDCIPVNLGPRILRADTAAISALTLYQAVVGDWR</sequence>
<feature type="domain" description="Ribosomal RNA small subunit methyltransferase E PUA-like" evidence="14">
    <location>
        <begin position="21"/>
        <end position="67"/>
    </location>
</feature>
<dbReference type="Pfam" id="PF04452">
    <property type="entry name" value="Methyltrans_RNA"/>
    <property type="match status" value="1"/>
</dbReference>
<comment type="function">
    <text evidence="10 12">Specifically methylates the N3 position of the uracil ring of uridine 1498 (m3U1498) in 16S rRNA. Acts on the fully assembled 30S ribosomal subunit.</text>
</comment>
<reference evidence="16" key="1">
    <citation type="submission" date="2011-03" db="EMBL/GenBank/DDBJ databases">
        <title>Draft genome sequence of Brevundimonas diminuta.</title>
        <authorList>
            <person name="Brown P.J.B."/>
            <person name="Buechlein A."/>
            <person name="Hemmerich C."/>
            <person name="Brun Y.V."/>
        </authorList>
    </citation>
    <scope>NUCLEOTIDE SEQUENCE [LARGE SCALE GENOMIC DNA]</scope>
    <source>
        <strain evidence="16">C19</strain>
    </source>
</reference>
<dbReference type="Gene3D" id="3.40.1280.10">
    <property type="match status" value="1"/>
</dbReference>
<dbReference type="CDD" id="cd18084">
    <property type="entry name" value="RsmE-like"/>
    <property type="match status" value="1"/>
</dbReference>
<evidence type="ECO:0000259" key="13">
    <source>
        <dbReference type="Pfam" id="PF04452"/>
    </source>
</evidence>
<proteinExistence type="inferred from homology"/>
<dbReference type="EC" id="2.1.1.193" evidence="3 12"/>
<comment type="catalytic activity">
    <reaction evidence="11 12">
        <text>uridine(1498) in 16S rRNA + S-adenosyl-L-methionine = N(3)-methyluridine(1498) in 16S rRNA + S-adenosyl-L-homocysteine + H(+)</text>
        <dbReference type="Rhea" id="RHEA:42920"/>
        <dbReference type="Rhea" id="RHEA-COMP:10283"/>
        <dbReference type="Rhea" id="RHEA-COMP:10284"/>
        <dbReference type="ChEBI" id="CHEBI:15378"/>
        <dbReference type="ChEBI" id="CHEBI:57856"/>
        <dbReference type="ChEBI" id="CHEBI:59789"/>
        <dbReference type="ChEBI" id="CHEBI:65315"/>
        <dbReference type="ChEBI" id="CHEBI:74502"/>
        <dbReference type="EC" id="2.1.1.193"/>
    </reaction>
</comment>
<dbReference type="Gene3D" id="2.40.240.20">
    <property type="entry name" value="Hypothetical PUA domain-like, domain 1"/>
    <property type="match status" value="1"/>
</dbReference>
<evidence type="ECO:0000256" key="4">
    <source>
        <dbReference type="ARBA" id="ARBA00013673"/>
    </source>
</evidence>
<gene>
    <name evidence="15" type="ORF">ABI_42780</name>
</gene>
<keyword evidence="7 12" id="KW-0489">Methyltransferase</keyword>
<dbReference type="NCBIfam" id="TIGR00046">
    <property type="entry name" value="RsmE family RNA methyltransferase"/>
    <property type="match status" value="1"/>
</dbReference>
<dbReference type="InterPro" id="IPR006700">
    <property type="entry name" value="RsmE"/>
</dbReference>
<evidence type="ECO:0000256" key="9">
    <source>
        <dbReference type="ARBA" id="ARBA00022691"/>
    </source>
</evidence>
<keyword evidence="9 12" id="KW-0949">S-adenosyl-L-methionine</keyword>
<dbReference type="PANTHER" id="PTHR30027:SF3">
    <property type="entry name" value="16S RRNA (URACIL(1498)-N(3))-METHYLTRANSFERASE"/>
    <property type="match status" value="1"/>
</dbReference>
<comment type="subcellular location">
    <subcellularLocation>
        <location evidence="1 12">Cytoplasm</location>
    </subcellularLocation>
</comment>
<organism evidence="15 16">
    <name type="scientific">Asticcacaulis biprosthecium C19</name>
    <dbReference type="NCBI Taxonomy" id="715226"/>
    <lineage>
        <taxon>Bacteria</taxon>
        <taxon>Pseudomonadati</taxon>
        <taxon>Pseudomonadota</taxon>
        <taxon>Alphaproteobacteria</taxon>
        <taxon>Caulobacterales</taxon>
        <taxon>Caulobacteraceae</taxon>
        <taxon>Asticcacaulis</taxon>
    </lineage>
</organism>
<evidence type="ECO:0000256" key="3">
    <source>
        <dbReference type="ARBA" id="ARBA00012328"/>
    </source>
</evidence>
<dbReference type="AlphaFoldDB" id="F4QSY5"/>
<evidence type="ECO:0000256" key="10">
    <source>
        <dbReference type="ARBA" id="ARBA00025699"/>
    </source>
</evidence>
<dbReference type="RefSeq" id="WP_006275052.1">
    <property type="nucleotide sequence ID" value="NZ_GL883080.1"/>
</dbReference>
<dbReference type="InterPro" id="IPR046887">
    <property type="entry name" value="RsmE_PUA-like"/>
</dbReference>
<accession>F4QSY5</accession>
<dbReference type="GO" id="GO:0005737">
    <property type="term" value="C:cytoplasm"/>
    <property type="evidence" value="ECO:0007669"/>
    <property type="project" value="UniProtKB-SubCell"/>
</dbReference>
<evidence type="ECO:0000256" key="7">
    <source>
        <dbReference type="ARBA" id="ARBA00022603"/>
    </source>
</evidence>
<evidence type="ECO:0000256" key="6">
    <source>
        <dbReference type="ARBA" id="ARBA00022552"/>
    </source>
</evidence>
<evidence type="ECO:0000313" key="15">
    <source>
        <dbReference type="EMBL" id="EGF89855.1"/>
    </source>
</evidence>
<evidence type="ECO:0000256" key="2">
    <source>
        <dbReference type="ARBA" id="ARBA00005528"/>
    </source>
</evidence>
<dbReference type="eggNOG" id="COG1385">
    <property type="taxonomic scope" value="Bacteria"/>
</dbReference>
<evidence type="ECO:0000259" key="14">
    <source>
        <dbReference type="Pfam" id="PF20260"/>
    </source>
</evidence>
<evidence type="ECO:0000256" key="11">
    <source>
        <dbReference type="ARBA" id="ARBA00047944"/>
    </source>
</evidence>
<dbReference type="STRING" id="715226.ABI_42780"/>
<dbReference type="NCBIfam" id="NF008696">
    <property type="entry name" value="PRK11713.3-5"/>
    <property type="match status" value="1"/>
</dbReference>
<dbReference type="PIRSF" id="PIRSF015601">
    <property type="entry name" value="MTase_slr0722"/>
    <property type="match status" value="1"/>
</dbReference>
<keyword evidence="5 12" id="KW-0963">Cytoplasm</keyword>
<evidence type="ECO:0000256" key="8">
    <source>
        <dbReference type="ARBA" id="ARBA00022679"/>
    </source>
</evidence>
<dbReference type="SUPFAM" id="SSF88697">
    <property type="entry name" value="PUA domain-like"/>
    <property type="match status" value="1"/>
</dbReference>
<dbReference type="EMBL" id="GL883080">
    <property type="protein sequence ID" value="EGF89855.1"/>
    <property type="molecule type" value="Genomic_DNA"/>
</dbReference>
<dbReference type="GO" id="GO:0070042">
    <property type="term" value="F:rRNA (uridine-N3-)-methyltransferase activity"/>
    <property type="evidence" value="ECO:0007669"/>
    <property type="project" value="TreeGrafter"/>
</dbReference>
<comment type="similarity">
    <text evidence="2 12">Belongs to the RNA methyltransferase RsmE family.</text>
</comment>
<dbReference type="InterPro" id="IPR029028">
    <property type="entry name" value="Alpha/beta_knot_MTases"/>
</dbReference>
<dbReference type="Proteomes" id="UP000006512">
    <property type="component" value="Unassembled WGS sequence"/>
</dbReference>
<dbReference type="Pfam" id="PF20260">
    <property type="entry name" value="PUA_4"/>
    <property type="match status" value="1"/>
</dbReference>
<keyword evidence="6 12" id="KW-0698">rRNA processing</keyword>
<dbReference type="PANTHER" id="PTHR30027">
    <property type="entry name" value="RIBOSOMAL RNA SMALL SUBUNIT METHYLTRANSFERASE E"/>
    <property type="match status" value="1"/>
</dbReference>
<dbReference type="SUPFAM" id="SSF75217">
    <property type="entry name" value="alpha/beta knot"/>
    <property type="match status" value="1"/>
</dbReference>
<dbReference type="HOGENOM" id="CLU_067442_4_0_5"/>